<keyword evidence="1" id="KW-0732">Signal</keyword>
<protein>
    <submittedName>
        <fullName evidence="3">Formylglycine-generating enzyme family protein</fullName>
    </submittedName>
</protein>
<name>A0A7T8B9B6_9SPIR</name>
<dbReference type="Pfam" id="PF03781">
    <property type="entry name" value="FGE-sulfatase"/>
    <property type="match status" value="1"/>
</dbReference>
<dbReference type="EMBL" id="CP067089">
    <property type="protein sequence ID" value="QQO07790.1"/>
    <property type="molecule type" value="Genomic_DNA"/>
</dbReference>
<sequence length="315" mass="34888">MIKKCEITMLVLLILPLSFAACGGRTESPEPAGAENPPAGANVSPVTPSYQAGIPERFILIPGGTFAMGSPSAEFLRESDETRRQVAVASFYMDRYEVTQGDYQRLTGNNPSHFRDAGLPVENVTWFEAVRYCNALSEAEGLAPAYTVTGTGDNMLVSWNREAGGYRLPTEAEWEYACRAGTGTPFSTGTAISTDQGNYYGTYPYTIEEHYFSQNQMEVRAGRYRDRTLALGSLPANPWGLYEMHGNVWEWCWDWYGPYDAADRDNPAGPASGNYKVNRGGGWNDFARHLRSAYRAAFPPGNRTFNIGFRLVRNG</sequence>
<dbReference type="RefSeq" id="WP_215625096.1">
    <property type="nucleotide sequence ID" value="NZ_CP067089.2"/>
</dbReference>
<dbReference type="KEGG" id="bhc:JFL75_12660"/>
<organism evidence="3 4">
    <name type="scientific">Breznakiella homolactica</name>
    <dbReference type="NCBI Taxonomy" id="2798577"/>
    <lineage>
        <taxon>Bacteria</taxon>
        <taxon>Pseudomonadati</taxon>
        <taxon>Spirochaetota</taxon>
        <taxon>Spirochaetia</taxon>
        <taxon>Spirochaetales</taxon>
        <taxon>Breznakiellaceae</taxon>
        <taxon>Breznakiella</taxon>
    </lineage>
</organism>
<evidence type="ECO:0000259" key="2">
    <source>
        <dbReference type="Pfam" id="PF03781"/>
    </source>
</evidence>
<dbReference type="InterPro" id="IPR051043">
    <property type="entry name" value="Sulfatase_Mod_Factor_Kinase"/>
</dbReference>
<dbReference type="InterPro" id="IPR042095">
    <property type="entry name" value="SUMF_sf"/>
</dbReference>
<feature type="domain" description="Sulfatase-modifying factor enzyme-like" evidence="2">
    <location>
        <begin position="57"/>
        <end position="313"/>
    </location>
</feature>
<dbReference type="InterPro" id="IPR005532">
    <property type="entry name" value="SUMF_dom"/>
</dbReference>
<feature type="signal peptide" evidence="1">
    <location>
        <begin position="1"/>
        <end position="20"/>
    </location>
</feature>
<reference evidence="3" key="1">
    <citation type="submission" date="2021-01" db="EMBL/GenBank/DDBJ databases">
        <title>Description of Breznakiella homolactica.</title>
        <authorList>
            <person name="Song Y."/>
            <person name="Brune A."/>
        </authorList>
    </citation>
    <scope>NUCLEOTIDE SEQUENCE</scope>
    <source>
        <strain evidence="3">RmG30</strain>
    </source>
</reference>
<dbReference type="Proteomes" id="UP000595917">
    <property type="component" value="Chromosome"/>
</dbReference>
<dbReference type="PROSITE" id="PS51257">
    <property type="entry name" value="PROKAR_LIPOPROTEIN"/>
    <property type="match status" value="1"/>
</dbReference>
<dbReference type="InterPro" id="IPR016187">
    <property type="entry name" value="CTDL_fold"/>
</dbReference>
<dbReference type="SUPFAM" id="SSF56436">
    <property type="entry name" value="C-type lectin-like"/>
    <property type="match status" value="1"/>
</dbReference>
<dbReference type="AlphaFoldDB" id="A0A7T8B9B6"/>
<evidence type="ECO:0000313" key="3">
    <source>
        <dbReference type="EMBL" id="QQO07790.1"/>
    </source>
</evidence>
<feature type="chain" id="PRO_5031176491" evidence="1">
    <location>
        <begin position="21"/>
        <end position="315"/>
    </location>
</feature>
<gene>
    <name evidence="3" type="ORF">JFL75_12660</name>
</gene>
<accession>A0A7T8B9B6</accession>
<evidence type="ECO:0000313" key="4">
    <source>
        <dbReference type="Proteomes" id="UP000595917"/>
    </source>
</evidence>
<dbReference type="PANTHER" id="PTHR23150:SF19">
    <property type="entry name" value="FORMYLGLYCINE-GENERATING ENZYME"/>
    <property type="match status" value="1"/>
</dbReference>
<dbReference type="Gene3D" id="3.90.1580.10">
    <property type="entry name" value="paralog of FGE (formylglycine-generating enzyme)"/>
    <property type="match status" value="1"/>
</dbReference>
<dbReference type="PANTHER" id="PTHR23150">
    <property type="entry name" value="SULFATASE MODIFYING FACTOR 1, 2"/>
    <property type="match status" value="1"/>
</dbReference>
<evidence type="ECO:0000256" key="1">
    <source>
        <dbReference type="SAM" id="SignalP"/>
    </source>
</evidence>
<dbReference type="GO" id="GO:0120147">
    <property type="term" value="F:formylglycine-generating oxidase activity"/>
    <property type="evidence" value="ECO:0007669"/>
    <property type="project" value="TreeGrafter"/>
</dbReference>
<keyword evidence="4" id="KW-1185">Reference proteome</keyword>
<proteinExistence type="predicted"/>